<evidence type="ECO:0000313" key="1">
    <source>
        <dbReference type="EMBL" id="PHZ10818.1"/>
    </source>
</evidence>
<reference evidence="1 2" key="1">
    <citation type="journal article" date="2016" name="Proc. Natl. Acad. Sci. U.S.A.">
        <title>Lipid metabolic changes in an early divergent fungus govern the establishment of a mutualistic symbiosis with endobacteria.</title>
        <authorList>
            <person name="Lastovetsky O.A."/>
            <person name="Gaspar M.L."/>
            <person name="Mondo S.J."/>
            <person name="LaButti K.M."/>
            <person name="Sandor L."/>
            <person name="Grigoriev I.V."/>
            <person name="Henry S.A."/>
            <person name="Pawlowska T.E."/>
        </authorList>
    </citation>
    <scope>NUCLEOTIDE SEQUENCE [LARGE SCALE GENOMIC DNA]</scope>
    <source>
        <strain evidence="1 2">ATCC 52813</strain>
    </source>
</reference>
<accession>A0A2G4SPW6</accession>
<dbReference type="Proteomes" id="UP000242254">
    <property type="component" value="Unassembled WGS sequence"/>
</dbReference>
<protein>
    <submittedName>
        <fullName evidence="1">Uncharacterized protein</fullName>
    </submittedName>
</protein>
<dbReference type="RefSeq" id="XP_023464526.1">
    <property type="nucleotide sequence ID" value="XM_023611312.1"/>
</dbReference>
<keyword evidence="2" id="KW-1185">Reference proteome</keyword>
<proteinExistence type="predicted"/>
<name>A0A2G4SPW6_RHIZD</name>
<dbReference type="AlphaFoldDB" id="A0A2G4SPW6"/>
<evidence type="ECO:0000313" key="2">
    <source>
        <dbReference type="Proteomes" id="UP000242254"/>
    </source>
</evidence>
<sequence>MKRKMTTLRLQRQSETKGKISVDRGFPSLFSQTQTNLQAIMTIKALYYLEKIKITSISFICFITECCNRQEHLCYFESC</sequence>
<dbReference type="EMBL" id="KZ303853">
    <property type="protein sequence ID" value="PHZ10818.1"/>
    <property type="molecule type" value="Genomic_DNA"/>
</dbReference>
<gene>
    <name evidence="1" type="ORF">RHIMIDRAFT_257903</name>
</gene>
<dbReference type="GeneID" id="35442302"/>
<organism evidence="1 2">
    <name type="scientific">Rhizopus microsporus ATCC 52813</name>
    <dbReference type="NCBI Taxonomy" id="1340429"/>
    <lineage>
        <taxon>Eukaryota</taxon>
        <taxon>Fungi</taxon>
        <taxon>Fungi incertae sedis</taxon>
        <taxon>Mucoromycota</taxon>
        <taxon>Mucoromycotina</taxon>
        <taxon>Mucoromycetes</taxon>
        <taxon>Mucorales</taxon>
        <taxon>Mucorineae</taxon>
        <taxon>Rhizopodaceae</taxon>
        <taxon>Rhizopus</taxon>
    </lineage>
</organism>